<evidence type="ECO:0000259" key="5">
    <source>
        <dbReference type="SMART" id="SM01005"/>
    </source>
</evidence>
<feature type="modified residue" description="N6-(pyridoxal phosphate)lysine" evidence="4">
    <location>
        <position position="57"/>
    </location>
</feature>
<dbReference type="RefSeq" id="WP_324669798.1">
    <property type="nucleotide sequence ID" value="NZ_CP141614.1"/>
</dbReference>
<dbReference type="InterPro" id="IPR011079">
    <property type="entry name" value="Ala_racemase_C"/>
</dbReference>
<dbReference type="SMART" id="SM01005">
    <property type="entry name" value="Ala_racemase_C"/>
    <property type="match status" value="1"/>
</dbReference>
<dbReference type="SUPFAM" id="SSF50621">
    <property type="entry name" value="Alanine racemase C-terminal domain-like"/>
    <property type="match status" value="1"/>
</dbReference>
<name>A0ABZ1BSE1_9FIRM</name>
<dbReference type="CDD" id="cd00430">
    <property type="entry name" value="PLPDE_III_AR"/>
    <property type="match status" value="1"/>
</dbReference>
<comment type="cofactor">
    <cofactor evidence="1 4">
        <name>pyridoxal 5'-phosphate</name>
        <dbReference type="ChEBI" id="CHEBI:597326"/>
    </cofactor>
</comment>
<dbReference type="PANTHER" id="PTHR30511:SF0">
    <property type="entry name" value="ALANINE RACEMASE, CATABOLIC-RELATED"/>
    <property type="match status" value="1"/>
</dbReference>
<evidence type="ECO:0000256" key="3">
    <source>
        <dbReference type="ARBA" id="ARBA00023235"/>
    </source>
</evidence>
<evidence type="ECO:0000313" key="7">
    <source>
        <dbReference type="Proteomes" id="UP001333102"/>
    </source>
</evidence>
<dbReference type="Gene3D" id="3.20.20.10">
    <property type="entry name" value="Alanine racemase"/>
    <property type="match status" value="1"/>
</dbReference>
<proteinExistence type="inferred from homology"/>
<dbReference type="InterPro" id="IPR009006">
    <property type="entry name" value="Ala_racemase/Decarboxylase_C"/>
</dbReference>
<dbReference type="Proteomes" id="UP001333102">
    <property type="component" value="Chromosome"/>
</dbReference>
<dbReference type="PRINTS" id="PR00992">
    <property type="entry name" value="ALARACEMASE"/>
</dbReference>
<sequence length="393" mass="41509">MSTHRTDPVDVWGGEPIVQSQDRLRRAWVEVDLGAVAANTRRLVALVRPARLVAVVKADGYGHGATAVARAALDAGASALGVATTAEGLALRADGIRAPILVLGVEGAAEPLEALVAADLTATVTTLAFARRLADEAHRQRRRVRVHLKVETGMGRLGALPEEAPALARWIAAASALELEAVYSHLATADEEDPSYLREQADRFRAACEAIEAAGVAVPARHIANTAGLLAAPELRYDMVRVGLGLYGYYPADHLRGRVALRPALRVMAAVAEVRRLPAGSGIGYGRTHVLSRPSAVATLPVGYADGLTRRLSNRARASWEGRAYPVVGRICMDQCMVETGDDVPPVGAVMCVLGPGDGGETTVEEAARLTGSIPYEIITQLGPRLPRVYVGA</sequence>
<reference evidence="7" key="1">
    <citation type="submission" date="2023-12" db="EMBL/GenBank/DDBJ databases">
        <title>Novel isolates from deep terrestrial aquifers shed light on the physiology and ecology of the class Limnochordia.</title>
        <authorList>
            <person name="Karnachuk O.V."/>
            <person name="Lukina A.P."/>
            <person name="Avakyan M.R."/>
            <person name="Kadnikov V."/>
            <person name="Begmatov S."/>
            <person name="Beletsky A.V."/>
            <person name="Mardanov A.V."/>
            <person name="Ravin N.V."/>
        </authorList>
    </citation>
    <scope>NUCLEOTIDE SEQUENCE [LARGE SCALE GENOMIC DNA]</scope>
    <source>
        <strain evidence="7">LN</strain>
    </source>
</reference>
<keyword evidence="3 4" id="KW-0413">Isomerase</keyword>
<dbReference type="PROSITE" id="PS00395">
    <property type="entry name" value="ALANINE_RACEMASE"/>
    <property type="match status" value="1"/>
</dbReference>
<dbReference type="InterPro" id="IPR001608">
    <property type="entry name" value="Ala_racemase_N"/>
</dbReference>
<comment type="catalytic activity">
    <reaction evidence="4">
        <text>L-alanine = D-alanine</text>
        <dbReference type="Rhea" id="RHEA:20249"/>
        <dbReference type="ChEBI" id="CHEBI:57416"/>
        <dbReference type="ChEBI" id="CHEBI:57972"/>
        <dbReference type="EC" id="5.1.1.1"/>
    </reaction>
</comment>
<evidence type="ECO:0000256" key="1">
    <source>
        <dbReference type="ARBA" id="ARBA00001933"/>
    </source>
</evidence>
<keyword evidence="7" id="KW-1185">Reference proteome</keyword>
<evidence type="ECO:0000256" key="4">
    <source>
        <dbReference type="HAMAP-Rule" id="MF_01201"/>
    </source>
</evidence>
<feature type="binding site" evidence="4">
    <location>
        <position position="156"/>
    </location>
    <ligand>
        <name>substrate</name>
    </ligand>
</feature>
<dbReference type="PANTHER" id="PTHR30511">
    <property type="entry name" value="ALANINE RACEMASE"/>
    <property type="match status" value="1"/>
</dbReference>
<feature type="active site" description="Proton acceptor; specific for D-alanine" evidence="4">
    <location>
        <position position="57"/>
    </location>
</feature>
<dbReference type="GO" id="GO:0008784">
    <property type="term" value="F:alanine racemase activity"/>
    <property type="evidence" value="ECO:0007669"/>
    <property type="project" value="UniProtKB-EC"/>
</dbReference>
<dbReference type="InterPro" id="IPR000821">
    <property type="entry name" value="Ala_racemase"/>
</dbReference>
<feature type="binding site" evidence="4">
    <location>
        <position position="333"/>
    </location>
    <ligand>
        <name>substrate</name>
    </ligand>
</feature>
<comment type="pathway">
    <text evidence="4">Amino-acid biosynthesis; D-alanine biosynthesis; D-alanine from L-alanine: step 1/1.</text>
</comment>
<dbReference type="Gene3D" id="2.40.37.10">
    <property type="entry name" value="Lyase, Ornithine Decarboxylase, Chain A, domain 1"/>
    <property type="match status" value="1"/>
</dbReference>
<organism evidence="6 7">
    <name type="scientific">Geochorda subterranea</name>
    <dbReference type="NCBI Taxonomy" id="3109564"/>
    <lineage>
        <taxon>Bacteria</taxon>
        <taxon>Bacillati</taxon>
        <taxon>Bacillota</taxon>
        <taxon>Limnochordia</taxon>
        <taxon>Limnochordales</taxon>
        <taxon>Geochordaceae</taxon>
        <taxon>Geochorda</taxon>
    </lineage>
</organism>
<keyword evidence="2 4" id="KW-0663">Pyridoxal phosphate</keyword>
<dbReference type="Pfam" id="PF01168">
    <property type="entry name" value="Ala_racemase_N"/>
    <property type="match status" value="1"/>
</dbReference>
<dbReference type="EMBL" id="CP141614">
    <property type="protein sequence ID" value="WRP15395.1"/>
    <property type="molecule type" value="Genomic_DNA"/>
</dbReference>
<dbReference type="EC" id="5.1.1.1" evidence="4"/>
<gene>
    <name evidence="6" type="primary">alr</name>
    <name evidence="6" type="ORF">VLY81_04310</name>
</gene>
<comment type="function">
    <text evidence="4">Catalyzes the interconversion of L-alanine and D-alanine. May also act on other amino acids.</text>
</comment>
<evidence type="ECO:0000313" key="6">
    <source>
        <dbReference type="EMBL" id="WRP15395.1"/>
    </source>
</evidence>
<evidence type="ECO:0000256" key="2">
    <source>
        <dbReference type="ARBA" id="ARBA00022898"/>
    </source>
</evidence>
<dbReference type="HAMAP" id="MF_01201">
    <property type="entry name" value="Ala_racemase"/>
    <property type="match status" value="1"/>
</dbReference>
<dbReference type="NCBIfam" id="TIGR00492">
    <property type="entry name" value="alr"/>
    <property type="match status" value="1"/>
</dbReference>
<protein>
    <recommendedName>
        <fullName evidence="4">Alanine racemase</fullName>
        <ecNumber evidence="4">5.1.1.1</ecNumber>
    </recommendedName>
</protein>
<dbReference type="Pfam" id="PF00842">
    <property type="entry name" value="Ala_racemase_C"/>
    <property type="match status" value="1"/>
</dbReference>
<dbReference type="InterPro" id="IPR020622">
    <property type="entry name" value="Ala_racemase_pyridoxalP-BS"/>
</dbReference>
<comment type="similarity">
    <text evidence="4">Belongs to the alanine racemase family.</text>
</comment>
<feature type="active site" description="Proton acceptor; specific for L-alanine" evidence="4">
    <location>
        <position position="285"/>
    </location>
</feature>
<dbReference type="SUPFAM" id="SSF51419">
    <property type="entry name" value="PLP-binding barrel"/>
    <property type="match status" value="1"/>
</dbReference>
<accession>A0ABZ1BSE1</accession>
<dbReference type="InterPro" id="IPR029066">
    <property type="entry name" value="PLP-binding_barrel"/>
</dbReference>
<feature type="domain" description="Alanine racemase C-terminal" evidence="5">
    <location>
        <begin position="264"/>
        <end position="391"/>
    </location>
</feature>